<feature type="domain" description="Ig-like" evidence="1">
    <location>
        <begin position="1"/>
        <end position="94"/>
    </location>
</feature>
<feature type="non-terminal residue" evidence="2">
    <location>
        <position position="1"/>
    </location>
</feature>
<evidence type="ECO:0000313" key="2">
    <source>
        <dbReference type="EMBL" id="KAJ9585125.1"/>
    </source>
</evidence>
<dbReference type="PROSITE" id="PS50835">
    <property type="entry name" value="IG_LIKE"/>
    <property type="match status" value="1"/>
</dbReference>
<dbReference type="SMART" id="SM00409">
    <property type="entry name" value="IG"/>
    <property type="match status" value="1"/>
</dbReference>
<dbReference type="InterPro" id="IPR007110">
    <property type="entry name" value="Ig-like_dom"/>
</dbReference>
<accession>A0AAD7ZQR0</accession>
<sequence>PIVVIMDENSHEVSERYYKAGSAVELTCLVTQVEEPADYVTWRHGDVTLTKGISLNTSLTPGSVSATLTMERVEKHHSGNYTCDVGSLASARVTVHVLNGKFMCRAAKLYV</sequence>
<keyword evidence="3" id="KW-1185">Reference proteome</keyword>
<dbReference type="InterPro" id="IPR013783">
    <property type="entry name" value="Ig-like_fold"/>
</dbReference>
<dbReference type="GO" id="GO:0032589">
    <property type="term" value="C:neuron projection membrane"/>
    <property type="evidence" value="ECO:0007669"/>
    <property type="project" value="TreeGrafter"/>
</dbReference>
<protein>
    <recommendedName>
        <fullName evidence="1">Ig-like domain-containing protein</fullName>
    </recommendedName>
</protein>
<dbReference type="InterPro" id="IPR003599">
    <property type="entry name" value="Ig_sub"/>
</dbReference>
<dbReference type="CDD" id="cd00096">
    <property type="entry name" value="Ig"/>
    <property type="match status" value="1"/>
</dbReference>
<reference evidence="2" key="1">
    <citation type="journal article" date="2023" name="IScience">
        <title>Live-bearing cockroach genome reveals convergent evolutionary mechanisms linked to viviparity in insects and beyond.</title>
        <authorList>
            <person name="Fouks B."/>
            <person name="Harrison M.C."/>
            <person name="Mikhailova A.A."/>
            <person name="Marchal E."/>
            <person name="English S."/>
            <person name="Carruthers M."/>
            <person name="Jennings E.C."/>
            <person name="Chiamaka E.L."/>
            <person name="Frigard R.A."/>
            <person name="Pippel M."/>
            <person name="Attardo G.M."/>
            <person name="Benoit J.B."/>
            <person name="Bornberg-Bauer E."/>
            <person name="Tobe S.S."/>
        </authorList>
    </citation>
    <scope>NUCLEOTIDE SEQUENCE</scope>
    <source>
        <strain evidence="2">Stay&amp;Tobe</strain>
    </source>
</reference>
<dbReference type="Gene3D" id="2.60.40.10">
    <property type="entry name" value="Immunoglobulins"/>
    <property type="match status" value="1"/>
</dbReference>
<reference evidence="2" key="2">
    <citation type="submission" date="2023-05" db="EMBL/GenBank/DDBJ databases">
        <authorList>
            <person name="Fouks B."/>
        </authorList>
    </citation>
    <scope>NUCLEOTIDE SEQUENCE</scope>
    <source>
        <strain evidence="2">Stay&amp;Tobe</strain>
        <tissue evidence="2">Testes</tissue>
    </source>
</reference>
<dbReference type="Pfam" id="PF13927">
    <property type="entry name" value="Ig_3"/>
    <property type="match status" value="1"/>
</dbReference>
<evidence type="ECO:0000313" key="3">
    <source>
        <dbReference type="Proteomes" id="UP001233999"/>
    </source>
</evidence>
<dbReference type="EMBL" id="JASPKZ010007297">
    <property type="protein sequence ID" value="KAJ9585125.1"/>
    <property type="molecule type" value="Genomic_DNA"/>
</dbReference>
<dbReference type="InterPro" id="IPR036179">
    <property type="entry name" value="Ig-like_dom_sf"/>
</dbReference>
<dbReference type="SMART" id="SM00408">
    <property type="entry name" value="IGc2"/>
    <property type="match status" value="1"/>
</dbReference>
<dbReference type="AlphaFoldDB" id="A0AAD7ZQR0"/>
<dbReference type="PANTHER" id="PTHR23279">
    <property type="entry name" value="DEFECTIVE PROBOSCIS EXTENSION RESPONSE DPR -RELATED"/>
    <property type="match status" value="1"/>
</dbReference>
<dbReference type="GO" id="GO:0050808">
    <property type="term" value="P:synapse organization"/>
    <property type="evidence" value="ECO:0007669"/>
    <property type="project" value="TreeGrafter"/>
</dbReference>
<name>A0AAD7ZQR0_DIPPU</name>
<dbReference type="InterPro" id="IPR003598">
    <property type="entry name" value="Ig_sub2"/>
</dbReference>
<gene>
    <name evidence="2" type="ORF">L9F63_003077</name>
</gene>
<dbReference type="PANTHER" id="PTHR23279:SF3">
    <property type="entry name" value="DEFECTIVE PROBOSCIS EXTENSION RESPONSE 18"/>
    <property type="match status" value="1"/>
</dbReference>
<organism evidence="2 3">
    <name type="scientific">Diploptera punctata</name>
    <name type="common">Pacific beetle cockroach</name>
    <dbReference type="NCBI Taxonomy" id="6984"/>
    <lineage>
        <taxon>Eukaryota</taxon>
        <taxon>Metazoa</taxon>
        <taxon>Ecdysozoa</taxon>
        <taxon>Arthropoda</taxon>
        <taxon>Hexapoda</taxon>
        <taxon>Insecta</taxon>
        <taxon>Pterygota</taxon>
        <taxon>Neoptera</taxon>
        <taxon>Polyneoptera</taxon>
        <taxon>Dictyoptera</taxon>
        <taxon>Blattodea</taxon>
        <taxon>Blaberoidea</taxon>
        <taxon>Blaberidae</taxon>
        <taxon>Diplopterinae</taxon>
        <taxon>Diploptera</taxon>
    </lineage>
</organism>
<dbReference type="SUPFAM" id="SSF48726">
    <property type="entry name" value="Immunoglobulin"/>
    <property type="match status" value="1"/>
</dbReference>
<proteinExistence type="predicted"/>
<dbReference type="Proteomes" id="UP001233999">
    <property type="component" value="Unassembled WGS sequence"/>
</dbReference>
<evidence type="ECO:0000259" key="1">
    <source>
        <dbReference type="PROSITE" id="PS50835"/>
    </source>
</evidence>
<comment type="caution">
    <text evidence="2">The sequence shown here is derived from an EMBL/GenBank/DDBJ whole genome shotgun (WGS) entry which is preliminary data.</text>
</comment>
<dbReference type="InterPro" id="IPR037448">
    <property type="entry name" value="Zig-8"/>
</dbReference>